<protein>
    <submittedName>
        <fullName evidence="3">Kinase-like domain-containing protein</fullName>
    </submittedName>
</protein>
<evidence type="ECO:0000313" key="3">
    <source>
        <dbReference type="EMBL" id="KAL0096714.1"/>
    </source>
</evidence>
<keyword evidence="1" id="KW-0067">ATP-binding</keyword>
<accession>A0ABR3BCZ6</accession>
<sequence length="460" mass="51999">MDDQELEQLYTRQLGDAIKHQTQQAIAILVRQYSSEFGLKALIPPNKEDGNLSNALSSLYAEITQLYTNNALIFDNHLHWDTLWRQELSFKVLSKQYTADAVIEASLPRARKAVCQIFHEELDPFMQWFPWSWFSSMQFIGAGGFSAVYAAQLAPPYVSQSSQIALKVVDDKLLNEITVQSRAYLPLLFKGLTVCESTGDLMMVMKLSNGGNLEDHMHQLPLGDLDLKTITGTMLRLAVNLADLHKTETCHRNVHPRNIICTDSDYFLVDYRFATHAHESSYVTALTKVVYGRPPYIAPEVRQGIYTKKSDVYSLGVIFWQLVSKVIFPSPDILLDRRQPPDHIYRIEPVPGVPEWFGDLCKACLEPLPENRPDAGELCDALQAIHAAMDFSVPLVPQVTEYIIARRAETANHMRMCLDLKGAVSTTQLFTLTQLPSTTHLVLLKFTNKPFALVRQTLKS</sequence>
<dbReference type="InterPro" id="IPR017441">
    <property type="entry name" value="Protein_kinase_ATP_BS"/>
</dbReference>
<evidence type="ECO:0000313" key="4">
    <source>
        <dbReference type="Proteomes" id="UP001448207"/>
    </source>
</evidence>
<gene>
    <name evidence="3" type="ORF">J3Q64DRAFT_1709033</name>
</gene>
<reference evidence="3 4" key="1">
    <citation type="submission" date="2024-04" db="EMBL/GenBank/DDBJ databases">
        <title>Symmetric and asymmetric DNA N6-adenine methylation regulates different biological responses in Mucorales.</title>
        <authorList>
            <consortium name="Lawrence Berkeley National Laboratory"/>
            <person name="Lax C."/>
            <person name="Mondo S.J."/>
            <person name="Osorio-Concepcion M."/>
            <person name="Muszewska A."/>
            <person name="Corrochano-Luque M."/>
            <person name="Gutierrez G."/>
            <person name="Riley R."/>
            <person name="Lipzen A."/>
            <person name="Guo J."/>
            <person name="Hundley H."/>
            <person name="Amirebrahimi M."/>
            <person name="Ng V."/>
            <person name="Lorenzo-Gutierrez D."/>
            <person name="Binder U."/>
            <person name="Yang J."/>
            <person name="Song Y."/>
            <person name="Canovas D."/>
            <person name="Navarro E."/>
            <person name="Freitag M."/>
            <person name="Gabaldon T."/>
            <person name="Grigoriev I.V."/>
            <person name="Corrochano L.M."/>
            <person name="Nicolas F.E."/>
            <person name="Garre V."/>
        </authorList>
    </citation>
    <scope>NUCLEOTIDE SEQUENCE [LARGE SCALE GENOMIC DNA]</scope>
    <source>
        <strain evidence="3 4">L51</strain>
    </source>
</reference>
<keyword evidence="4" id="KW-1185">Reference proteome</keyword>
<feature type="domain" description="Protein kinase" evidence="2">
    <location>
        <begin position="134"/>
        <end position="389"/>
    </location>
</feature>
<dbReference type="InterPro" id="IPR011009">
    <property type="entry name" value="Kinase-like_dom_sf"/>
</dbReference>
<keyword evidence="1" id="KW-0547">Nucleotide-binding</keyword>
<comment type="caution">
    <text evidence="3">The sequence shown here is derived from an EMBL/GenBank/DDBJ whole genome shotgun (WGS) entry which is preliminary data.</text>
</comment>
<proteinExistence type="predicted"/>
<name>A0ABR3BCZ6_PHYBL</name>
<feature type="binding site" evidence="1">
    <location>
        <position position="167"/>
    </location>
    <ligand>
        <name>ATP</name>
        <dbReference type="ChEBI" id="CHEBI:30616"/>
    </ligand>
</feature>
<dbReference type="Gene3D" id="1.10.510.10">
    <property type="entry name" value="Transferase(Phosphotransferase) domain 1"/>
    <property type="match status" value="1"/>
</dbReference>
<dbReference type="SUPFAM" id="SSF56112">
    <property type="entry name" value="Protein kinase-like (PK-like)"/>
    <property type="match status" value="1"/>
</dbReference>
<evidence type="ECO:0000256" key="1">
    <source>
        <dbReference type="PROSITE-ProRule" id="PRU10141"/>
    </source>
</evidence>
<dbReference type="Proteomes" id="UP001448207">
    <property type="component" value="Unassembled WGS sequence"/>
</dbReference>
<dbReference type="InterPro" id="IPR051681">
    <property type="entry name" value="Ser/Thr_Kinases-Pseudokinases"/>
</dbReference>
<organism evidence="3 4">
    <name type="scientific">Phycomyces blakesleeanus</name>
    <dbReference type="NCBI Taxonomy" id="4837"/>
    <lineage>
        <taxon>Eukaryota</taxon>
        <taxon>Fungi</taxon>
        <taxon>Fungi incertae sedis</taxon>
        <taxon>Mucoromycota</taxon>
        <taxon>Mucoromycotina</taxon>
        <taxon>Mucoromycetes</taxon>
        <taxon>Mucorales</taxon>
        <taxon>Phycomycetaceae</taxon>
        <taxon>Phycomyces</taxon>
    </lineage>
</organism>
<dbReference type="InterPro" id="IPR000719">
    <property type="entry name" value="Prot_kinase_dom"/>
</dbReference>
<dbReference type="EMBL" id="JBCLYO010000001">
    <property type="protein sequence ID" value="KAL0096714.1"/>
    <property type="molecule type" value="Genomic_DNA"/>
</dbReference>
<dbReference type="Pfam" id="PF07714">
    <property type="entry name" value="PK_Tyr_Ser-Thr"/>
    <property type="match status" value="1"/>
</dbReference>
<dbReference type="PANTHER" id="PTHR44329">
    <property type="entry name" value="SERINE/THREONINE-PROTEIN KINASE TNNI3K-RELATED"/>
    <property type="match status" value="1"/>
</dbReference>
<dbReference type="InterPro" id="IPR001245">
    <property type="entry name" value="Ser-Thr/Tyr_kinase_cat_dom"/>
</dbReference>
<dbReference type="PROSITE" id="PS00107">
    <property type="entry name" value="PROTEIN_KINASE_ATP"/>
    <property type="match status" value="1"/>
</dbReference>
<dbReference type="PROSITE" id="PS50011">
    <property type="entry name" value="PROTEIN_KINASE_DOM"/>
    <property type="match status" value="1"/>
</dbReference>
<evidence type="ECO:0000259" key="2">
    <source>
        <dbReference type="PROSITE" id="PS50011"/>
    </source>
</evidence>